<comment type="caution">
    <text evidence="1">The sequence shown here is derived from an EMBL/GenBank/DDBJ whole genome shotgun (WGS) entry which is preliminary data.</text>
</comment>
<name>A0A9J6AZA3_SOLCO</name>
<dbReference type="Proteomes" id="UP000824120">
    <property type="component" value="Chromosome 1"/>
</dbReference>
<dbReference type="AlphaFoldDB" id="A0A9J6AZA3"/>
<dbReference type="PANTHER" id="PTHR46238">
    <property type="entry name" value="REVERSE TRANSCRIPTASE DOMAIN-CONTAINING PROTEIN"/>
    <property type="match status" value="1"/>
</dbReference>
<dbReference type="PANTHER" id="PTHR46238:SF8">
    <property type="entry name" value="ENDONUCLEASE_EXONUCLEASE_PHOSPHATASE DOMAIN-CONTAINING PROTEIN"/>
    <property type="match status" value="1"/>
</dbReference>
<dbReference type="EMBL" id="JACXVP010000001">
    <property type="protein sequence ID" value="KAG5629745.1"/>
    <property type="molecule type" value="Genomic_DNA"/>
</dbReference>
<protein>
    <submittedName>
        <fullName evidence="1">Uncharacterized protein</fullName>
    </submittedName>
</protein>
<evidence type="ECO:0000313" key="2">
    <source>
        <dbReference type="Proteomes" id="UP000824120"/>
    </source>
</evidence>
<gene>
    <name evidence="1" type="ORF">H5410_001462</name>
</gene>
<organism evidence="1 2">
    <name type="scientific">Solanum commersonii</name>
    <name type="common">Commerson's wild potato</name>
    <name type="synonym">Commerson's nightshade</name>
    <dbReference type="NCBI Taxonomy" id="4109"/>
    <lineage>
        <taxon>Eukaryota</taxon>
        <taxon>Viridiplantae</taxon>
        <taxon>Streptophyta</taxon>
        <taxon>Embryophyta</taxon>
        <taxon>Tracheophyta</taxon>
        <taxon>Spermatophyta</taxon>
        <taxon>Magnoliopsida</taxon>
        <taxon>eudicotyledons</taxon>
        <taxon>Gunneridae</taxon>
        <taxon>Pentapetalae</taxon>
        <taxon>asterids</taxon>
        <taxon>lamiids</taxon>
        <taxon>Solanales</taxon>
        <taxon>Solanaceae</taxon>
        <taxon>Solanoideae</taxon>
        <taxon>Solaneae</taxon>
        <taxon>Solanum</taxon>
    </lineage>
</organism>
<dbReference type="OrthoDB" id="1305822at2759"/>
<keyword evidence="2" id="KW-1185">Reference proteome</keyword>
<evidence type="ECO:0000313" key="1">
    <source>
        <dbReference type="EMBL" id="KAG5629745.1"/>
    </source>
</evidence>
<reference evidence="1 2" key="1">
    <citation type="submission" date="2020-09" db="EMBL/GenBank/DDBJ databases">
        <title>De no assembly of potato wild relative species, Solanum commersonii.</title>
        <authorList>
            <person name="Cho K."/>
        </authorList>
    </citation>
    <scope>NUCLEOTIDE SEQUENCE [LARGE SCALE GENOMIC DNA]</scope>
    <source>
        <strain evidence="1">LZ3.2</strain>
        <tissue evidence="1">Leaf</tissue>
    </source>
</reference>
<proteinExistence type="predicted"/>
<sequence length="117" mass="13674">MVPHKMGRRKLSKINTKYLKHKLSDVVHEAGVEVRLDTQVNQKRDTFKYLGSIIYRNEEIDKDVTHRTSARWMKWRLTSRDLFDKKVSSKFKGQLYKVVVKSVSLHGTSVGRPGNFI</sequence>
<accession>A0A9J6AZA3</accession>